<dbReference type="PRINTS" id="PR00081">
    <property type="entry name" value="GDHRDH"/>
</dbReference>
<comment type="caution">
    <text evidence="2">The sequence shown here is derived from an EMBL/GenBank/DDBJ whole genome shotgun (WGS) entry which is preliminary data.</text>
</comment>
<sequence>MSNKTIVITGGTTGIGFACADYLVKNGYNVAITGRTRENLDIAVSRLGKNAIGVLSDTSLLDDIDELVLKIKNEFGKIDGLFINAGIFKALNFEETTEALFDETMNINFKGAYFTVQKFLPILKNPSSVVLNTSIVVFKAFADTSVYTASKAALESIAKVLNIELAERGIRLNVVSPGVTQSPIQKKSGMSDEAIDNLLEHFSSTSPIGRIVQPTDIAPIVEFLLSDKSAVLRNEKVIVDGGTTM</sequence>
<dbReference type="RefSeq" id="WP_226694118.1">
    <property type="nucleotide sequence ID" value="NZ_JAJAPX010000001.1"/>
</dbReference>
<dbReference type="Pfam" id="PF13561">
    <property type="entry name" value="adh_short_C2"/>
    <property type="match status" value="1"/>
</dbReference>
<evidence type="ECO:0000313" key="3">
    <source>
        <dbReference type="Proteomes" id="UP001139286"/>
    </source>
</evidence>
<dbReference type="InterPro" id="IPR036291">
    <property type="entry name" value="NAD(P)-bd_dom_sf"/>
</dbReference>
<dbReference type="EMBL" id="JAJAPX010000001">
    <property type="protein sequence ID" value="MCB4806618.1"/>
    <property type="molecule type" value="Genomic_DNA"/>
</dbReference>
<dbReference type="Gene3D" id="3.40.50.720">
    <property type="entry name" value="NAD(P)-binding Rossmann-like Domain"/>
    <property type="match status" value="1"/>
</dbReference>
<comment type="similarity">
    <text evidence="1">Belongs to the short-chain dehydrogenases/reductases (SDR) family.</text>
</comment>
<dbReference type="InterPro" id="IPR002347">
    <property type="entry name" value="SDR_fam"/>
</dbReference>
<accession>A0A9X1I2Z5</accession>
<keyword evidence="3" id="KW-1185">Reference proteome</keyword>
<reference evidence="2" key="1">
    <citation type="submission" date="2021-10" db="EMBL/GenBank/DDBJ databases">
        <title>Tamlana sargassums sp. nov., and Tamlana laminarinivorans sp. nov., two new bacteria isolated from the brown alga.</title>
        <authorList>
            <person name="Li J."/>
        </authorList>
    </citation>
    <scope>NUCLEOTIDE SEQUENCE</scope>
    <source>
        <strain evidence="2">62-3</strain>
    </source>
</reference>
<gene>
    <name evidence="2" type="ORF">LG651_00030</name>
</gene>
<name>A0A9X1I2Z5_9FLAO</name>
<dbReference type="PANTHER" id="PTHR43975">
    <property type="entry name" value="ZGC:101858"/>
    <property type="match status" value="1"/>
</dbReference>
<dbReference type="SUPFAM" id="SSF51735">
    <property type="entry name" value="NAD(P)-binding Rossmann-fold domains"/>
    <property type="match status" value="1"/>
</dbReference>
<dbReference type="Proteomes" id="UP001139286">
    <property type="component" value="Unassembled WGS sequence"/>
</dbReference>
<dbReference type="PROSITE" id="PS51257">
    <property type="entry name" value="PROKAR_LIPOPROTEIN"/>
    <property type="match status" value="1"/>
</dbReference>
<dbReference type="CDD" id="cd05233">
    <property type="entry name" value="SDR_c"/>
    <property type="match status" value="1"/>
</dbReference>
<organism evidence="2 3">
    <name type="scientific">Neotamlana sargassicola</name>
    <dbReference type="NCBI Taxonomy" id="2883125"/>
    <lineage>
        <taxon>Bacteria</taxon>
        <taxon>Pseudomonadati</taxon>
        <taxon>Bacteroidota</taxon>
        <taxon>Flavobacteriia</taxon>
        <taxon>Flavobacteriales</taxon>
        <taxon>Flavobacteriaceae</taxon>
        <taxon>Neotamlana</taxon>
    </lineage>
</organism>
<evidence type="ECO:0000313" key="2">
    <source>
        <dbReference type="EMBL" id="MCB4806618.1"/>
    </source>
</evidence>
<dbReference type="AlphaFoldDB" id="A0A9X1I2Z5"/>
<dbReference type="PANTHER" id="PTHR43975:SF2">
    <property type="entry name" value="EG:BACR7A4.14 PROTEIN-RELATED"/>
    <property type="match status" value="1"/>
</dbReference>
<dbReference type="FunFam" id="3.40.50.720:FF:000084">
    <property type="entry name" value="Short-chain dehydrogenase reductase"/>
    <property type="match status" value="1"/>
</dbReference>
<evidence type="ECO:0000256" key="1">
    <source>
        <dbReference type="ARBA" id="ARBA00006484"/>
    </source>
</evidence>
<protein>
    <submittedName>
        <fullName evidence="2">SDR family oxidoreductase</fullName>
    </submittedName>
</protein>
<proteinExistence type="inferred from homology"/>